<gene>
    <name evidence="1" type="ORF">ACH5RR_018279</name>
</gene>
<dbReference type="Proteomes" id="UP001630127">
    <property type="component" value="Unassembled WGS sequence"/>
</dbReference>
<sequence>MDAYKDVEYEWVLHTFESCQQFGYSLMYCPLKPKAIASWIPKIVAQGKEILVEPVDGAQGANTGIQSKIDKQEELVVSSDKSFTNLHGARKVQDIVSVAKDFPRVDLDSVKLITHIEDQYLLSITQ</sequence>
<dbReference type="EMBL" id="JBJUIK010000008">
    <property type="protein sequence ID" value="KAL3520130.1"/>
    <property type="molecule type" value="Genomic_DNA"/>
</dbReference>
<accession>A0ABD2ZL09</accession>
<dbReference type="AlphaFoldDB" id="A0ABD2ZL09"/>
<name>A0ABD2ZL09_9GENT</name>
<organism evidence="1 2">
    <name type="scientific">Cinchona calisaya</name>
    <dbReference type="NCBI Taxonomy" id="153742"/>
    <lineage>
        <taxon>Eukaryota</taxon>
        <taxon>Viridiplantae</taxon>
        <taxon>Streptophyta</taxon>
        <taxon>Embryophyta</taxon>
        <taxon>Tracheophyta</taxon>
        <taxon>Spermatophyta</taxon>
        <taxon>Magnoliopsida</taxon>
        <taxon>eudicotyledons</taxon>
        <taxon>Gunneridae</taxon>
        <taxon>Pentapetalae</taxon>
        <taxon>asterids</taxon>
        <taxon>lamiids</taxon>
        <taxon>Gentianales</taxon>
        <taxon>Rubiaceae</taxon>
        <taxon>Cinchonoideae</taxon>
        <taxon>Cinchoneae</taxon>
        <taxon>Cinchona</taxon>
    </lineage>
</organism>
<keyword evidence="2" id="KW-1185">Reference proteome</keyword>
<proteinExistence type="predicted"/>
<reference evidence="1 2" key="1">
    <citation type="submission" date="2024-11" db="EMBL/GenBank/DDBJ databases">
        <title>A near-complete genome assembly of Cinchona calisaya.</title>
        <authorList>
            <person name="Lian D.C."/>
            <person name="Zhao X.W."/>
            <person name="Wei L."/>
        </authorList>
    </citation>
    <scope>NUCLEOTIDE SEQUENCE [LARGE SCALE GENOMIC DNA]</scope>
    <source>
        <tissue evidence="1">Nenye</tissue>
    </source>
</reference>
<evidence type="ECO:0000313" key="2">
    <source>
        <dbReference type="Proteomes" id="UP001630127"/>
    </source>
</evidence>
<comment type="caution">
    <text evidence="1">The sequence shown here is derived from an EMBL/GenBank/DDBJ whole genome shotgun (WGS) entry which is preliminary data.</text>
</comment>
<protein>
    <submittedName>
        <fullName evidence="1">Uncharacterized protein</fullName>
    </submittedName>
</protein>
<evidence type="ECO:0000313" key="1">
    <source>
        <dbReference type="EMBL" id="KAL3520130.1"/>
    </source>
</evidence>